<reference evidence="1" key="1">
    <citation type="journal article" date="2019" name="bioRxiv">
        <title>The Genome of the Zebra Mussel, Dreissena polymorpha: A Resource for Invasive Species Research.</title>
        <authorList>
            <person name="McCartney M.A."/>
            <person name="Auch B."/>
            <person name="Kono T."/>
            <person name="Mallez S."/>
            <person name="Zhang Y."/>
            <person name="Obille A."/>
            <person name="Becker A."/>
            <person name="Abrahante J.E."/>
            <person name="Garbe J."/>
            <person name="Badalamenti J.P."/>
            <person name="Herman A."/>
            <person name="Mangelson H."/>
            <person name="Liachko I."/>
            <person name="Sullivan S."/>
            <person name="Sone E.D."/>
            <person name="Koren S."/>
            <person name="Silverstein K.A.T."/>
            <person name="Beckman K.B."/>
            <person name="Gohl D.M."/>
        </authorList>
    </citation>
    <scope>NUCLEOTIDE SEQUENCE</scope>
    <source>
        <strain evidence="1">Duluth1</strain>
        <tissue evidence="1">Whole animal</tissue>
    </source>
</reference>
<proteinExistence type="predicted"/>
<accession>A0A9D4KAC3</accession>
<protein>
    <submittedName>
        <fullName evidence="1">Uncharacterized protein</fullName>
    </submittedName>
</protein>
<evidence type="ECO:0000313" key="1">
    <source>
        <dbReference type="EMBL" id="KAH3836105.1"/>
    </source>
</evidence>
<dbReference type="AlphaFoldDB" id="A0A9D4KAC3"/>
<comment type="caution">
    <text evidence="1">The sequence shown here is derived from an EMBL/GenBank/DDBJ whole genome shotgun (WGS) entry which is preliminary data.</text>
</comment>
<organism evidence="1 2">
    <name type="scientific">Dreissena polymorpha</name>
    <name type="common">Zebra mussel</name>
    <name type="synonym">Mytilus polymorpha</name>
    <dbReference type="NCBI Taxonomy" id="45954"/>
    <lineage>
        <taxon>Eukaryota</taxon>
        <taxon>Metazoa</taxon>
        <taxon>Spiralia</taxon>
        <taxon>Lophotrochozoa</taxon>
        <taxon>Mollusca</taxon>
        <taxon>Bivalvia</taxon>
        <taxon>Autobranchia</taxon>
        <taxon>Heteroconchia</taxon>
        <taxon>Euheterodonta</taxon>
        <taxon>Imparidentia</taxon>
        <taxon>Neoheterodontei</taxon>
        <taxon>Myida</taxon>
        <taxon>Dreissenoidea</taxon>
        <taxon>Dreissenidae</taxon>
        <taxon>Dreissena</taxon>
    </lineage>
</organism>
<evidence type="ECO:0000313" key="2">
    <source>
        <dbReference type="Proteomes" id="UP000828390"/>
    </source>
</evidence>
<gene>
    <name evidence="1" type="ORF">DPMN_109475</name>
</gene>
<sequence>MIVVNPVVTPVVVIRIFSKKPPTHVNFVKKRSSDRYRDPQVLHKNIPGDNTSSNKYHATAKMHAAILKHV</sequence>
<dbReference type="EMBL" id="JAIWYP010000004">
    <property type="protein sequence ID" value="KAH3836105.1"/>
    <property type="molecule type" value="Genomic_DNA"/>
</dbReference>
<name>A0A9D4KAC3_DREPO</name>
<reference evidence="1" key="2">
    <citation type="submission" date="2020-11" db="EMBL/GenBank/DDBJ databases">
        <authorList>
            <person name="McCartney M.A."/>
            <person name="Auch B."/>
            <person name="Kono T."/>
            <person name="Mallez S."/>
            <person name="Becker A."/>
            <person name="Gohl D.M."/>
            <person name="Silverstein K.A.T."/>
            <person name="Koren S."/>
            <person name="Bechman K.B."/>
            <person name="Herman A."/>
            <person name="Abrahante J.E."/>
            <person name="Garbe J."/>
        </authorList>
    </citation>
    <scope>NUCLEOTIDE SEQUENCE</scope>
    <source>
        <strain evidence="1">Duluth1</strain>
        <tissue evidence="1">Whole animal</tissue>
    </source>
</reference>
<keyword evidence="2" id="KW-1185">Reference proteome</keyword>
<dbReference type="Proteomes" id="UP000828390">
    <property type="component" value="Unassembled WGS sequence"/>
</dbReference>